<dbReference type="PANTHER" id="PTHR37315:SF1">
    <property type="entry name" value="UPF0311 PROTEIN BLR7842"/>
    <property type="match status" value="1"/>
</dbReference>
<dbReference type="Gene3D" id="2.40.160.20">
    <property type="match status" value="1"/>
</dbReference>
<organism evidence="1 2">
    <name type="scientific">Luteimonas galliterrae</name>
    <dbReference type="NCBI Taxonomy" id="2940486"/>
    <lineage>
        <taxon>Bacteria</taxon>
        <taxon>Pseudomonadati</taxon>
        <taxon>Pseudomonadota</taxon>
        <taxon>Gammaproteobacteria</taxon>
        <taxon>Lysobacterales</taxon>
        <taxon>Lysobacteraceae</taxon>
        <taxon>Luteimonas</taxon>
    </lineage>
</organism>
<sequence length="158" mass="17063">MSHTPSTRLEHEYLMTLHAPVAEAPQQVDGSLTIFHSDRGWAKGPRIDAAIVAPTGDWLRTLPDGTLRVDARMTLRTGDGAVIHVVYGGVIRISPQQFQAMGAGAMLTSDDIYFVTAPVFQTAHPDYAWLNQVQAVGKVAALKGGEGGYVAYDIFGIR</sequence>
<proteinExistence type="predicted"/>
<dbReference type="EMBL" id="JAMBEP010000001">
    <property type="protein sequence ID" value="MCL1634242.1"/>
    <property type="molecule type" value="Genomic_DNA"/>
</dbReference>
<comment type="caution">
    <text evidence="1">The sequence shown here is derived from an EMBL/GenBank/DDBJ whole genome shotgun (WGS) entry which is preliminary data.</text>
</comment>
<gene>
    <name evidence="1" type="ORF">M2650_06295</name>
</gene>
<name>A0ABT0MH91_9GAMM</name>
<dbReference type="Pfam" id="PF11578">
    <property type="entry name" value="DUF3237"/>
    <property type="match status" value="1"/>
</dbReference>
<reference evidence="1 2" key="1">
    <citation type="submission" date="2022-05" db="EMBL/GenBank/DDBJ databases">
        <title>Luteimonas sp. SX5, whole genome shotgun sequencing project.</title>
        <authorList>
            <person name="Zhao G."/>
            <person name="Shen L."/>
        </authorList>
    </citation>
    <scope>NUCLEOTIDE SEQUENCE [LARGE SCALE GENOMIC DNA]</scope>
    <source>
        <strain evidence="1 2">SX5</strain>
    </source>
</reference>
<dbReference type="InterPro" id="IPR020915">
    <property type="entry name" value="UPF0311"/>
</dbReference>
<evidence type="ECO:0000313" key="1">
    <source>
        <dbReference type="EMBL" id="MCL1634242.1"/>
    </source>
</evidence>
<dbReference type="RefSeq" id="WP_249472555.1">
    <property type="nucleotide sequence ID" value="NZ_JAMBEP010000001.1"/>
</dbReference>
<protein>
    <submittedName>
        <fullName evidence="1">DUF3237 domain-containing protein</fullName>
    </submittedName>
</protein>
<keyword evidence="2" id="KW-1185">Reference proteome</keyword>
<dbReference type="PANTHER" id="PTHR37315">
    <property type="entry name" value="UPF0311 PROTEIN BLR7842"/>
    <property type="match status" value="1"/>
</dbReference>
<dbReference type="Proteomes" id="UP001431217">
    <property type="component" value="Unassembled WGS sequence"/>
</dbReference>
<evidence type="ECO:0000313" key="2">
    <source>
        <dbReference type="Proteomes" id="UP001431217"/>
    </source>
</evidence>
<accession>A0ABT0MH91</accession>